<dbReference type="RefSeq" id="WP_375516686.1">
    <property type="nucleotide sequence ID" value="NZ_JBHILI010000001.1"/>
</dbReference>
<feature type="transmembrane region" description="Helical" evidence="5">
    <location>
        <begin position="209"/>
        <end position="230"/>
    </location>
</feature>
<feature type="transmembrane region" description="Helical" evidence="5">
    <location>
        <begin position="277"/>
        <end position="296"/>
    </location>
</feature>
<feature type="transmembrane region" description="Helical" evidence="5">
    <location>
        <begin position="133"/>
        <end position="154"/>
    </location>
</feature>
<keyword evidence="5" id="KW-0830">Ubiquinone</keyword>
<proteinExistence type="inferred from homology"/>
<keyword evidence="5" id="KW-0520">NAD</keyword>
<dbReference type="InterPro" id="IPR010096">
    <property type="entry name" value="NADH-Q_OxRdtase_suN/2"/>
</dbReference>
<feature type="transmembrane region" description="Helical" evidence="5">
    <location>
        <begin position="166"/>
        <end position="189"/>
    </location>
</feature>
<keyword evidence="5" id="KW-0813">Transport</keyword>
<comment type="catalytic activity">
    <reaction evidence="5">
        <text>a quinone + NADH + 5 H(+)(in) = a quinol + NAD(+) + 4 H(+)(out)</text>
        <dbReference type="Rhea" id="RHEA:57888"/>
        <dbReference type="ChEBI" id="CHEBI:15378"/>
        <dbReference type="ChEBI" id="CHEBI:24646"/>
        <dbReference type="ChEBI" id="CHEBI:57540"/>
        <dbReference type="ChEBI" id="CHEBI:57945"/>
        <dbReference type="ChEBI" id="CHEBI:132124"/>
    </reaction>
</comment>
<gene>
    <name evidence="5" type="primary">nuoN</name>
    <name evidence="8" type="ORF">ACE5IX_04740</name>
</gene>
<dbReference type="Proteomes" id="UP001580391">
    <property type="component" value="Unassembled WGS sequence"/>
</dbReference>
<feature type="transmembrane region" description="Helical" evidence="5">
    <location>
        <begin position="371"/>
        <end position="389"/>
    </location>
</feature>
<comment type="function">
    <text evidence="5">NDH-1 shuttles electrons from NADH, via FMN and iron-sulfur (Fe-S) centers, to quinones in the respiratory chain. The immediate electron acceptor for the enzyme in this species is believed to be ubiquinone. Couples the redox reaction to proton translocation (for every two electrons transferred, four hydrogen ions are translocated across the cytoplasmic membrane), and thus conserves the redox energy in a proton gradient.</text>
</comment>
<comment type="caution">
    <text evidence="8">The sequence shown here is derived from an EMBL/GenBank/DDBJ whole genome shotgun (WGS) entry which is preliminary data.</text>
</comment>
<evidence type="ECO:0000259" key="7">
    <source>
        <dbReference type="Pfam" id="PF00361"/>
    </source>
</evidence>
<keyword evidence="5" id="KW-1003">Cell membrane</keyword>
<dbReference type="Pfam" id="PF00361">
    <property type="entry name" value="Proton_antipo_M"/>
    <property type="match status" value="1"/>
</dbReference>
<evidence type="ECO:0000256" key="2">
    <source>
        <dbReference type="ARBA" id="ARBA00022692"/>
    </source>
</evidence>
<organism evidence="8 9">
    <name type="scientific">Leptospira wolffii</name>
    <dbReference type="NCBI Taxonomy" id="409998"/>
    <lineage>
        <taxon>Bacteria</taxon>
        <taxon>Pseudomonadati</taxon>
        <taxon>Spirochaetota</taxon>
        <taxon>Spirochaetia</taxon>
        <taxon>Leptospirales</taxon>
        <taxon>Leptospiraceae</taxon>
        <taxon>Leptospira</taxon>
    </lineage>
</organism>
<dbReference type="InterPro" id="IPR001750">
    <property type="entry name" value="ND/Mrp_TM"/>
</dbReference>
<name>A0ABV5BKG4_9LEPT</name>
<dbReference type="PANTHER" id="PTHR22773">
    <property type="entry name" value="NADH DEHYDROGENASE"/>
    <property type="match status" value="1"/>
</dbReference>
<feature type="transmembrane region" description="Helical" evidence="5">
    <location>
        <begin position="40"/>
        <end position="59"/>
    </location>
</feature>
<evidence type="ECO:0000256" key="3">
    <source>
        <dbReference type="ARBA" id="ARBA00022989"/>
    </source>
</evidence>
<keyword evidence="3 5" id="KW-1133">Transmembrane helix</keyword>
<feature type="transmembrane region" description="Helical" evidence="5">
    <location>
        <begin position="305"/>
        <end position="325"/>
    </location>
</feature>
<evidence type="ECO:0000256" key="5">
    <source>
        <dbReference type="HAMAP-Rule" id="MF_00445"/>
    </source>
</evidence>
<evidence type="ECO:0000256" key="1">
    <source>
        <dbReference type="ARBA" id="ARBA00004127"/>
    </source>
</evidence>
<feature type="domain" description="NADH:quinone oxidoreductase/Mrp antiporter transmembrane" evidence="7">
    <location>
        <begin position="131"/>
        <end position="409"/>
    </location>
</feature>
<comment type="subcellular location">
    <subcellularLocation>
        <location evidence="5">Cell membrane</location>
        <topology evidence="5">Multi-pass membrane protein</topology>
    </subcellularLocation>
    <subcellularLocation>
        <location evidence="1">Endomembrane system</location>
        <topology evidence="1">Multi-pass membrane protein</topology>
    </subcellularLocation>
    <subcellularLocation>
        <location evidence="6">Membrane</location>
        <topology evidence="6">Multi-pass membrane protein</topology>
    </subcellularLocation>
</comment>
<feature type="transmembrane region" description="Helical" evidence="5">
    <location>
        <begin position="242"/>
        <end position="265"/>
    </location>
</feature>
<feature type="transmembrane region" description="Helical" evidence="5">
    <location>
        <begin position="454"/>
        <end position="474"/>
    </location>
</feature>
<evidence type="ECO:0000256" key="4">
    <source>
        <dbReference type="ARBA" id="ARBA00023136"/>
    </source>
</evidence>
<dbReference type="EMBL" id="JBHILJ010000001">
    <property type="protein sequence ID" value="MFB5735801.1"/>
    <property type="molecule type" value="Genomic_DNA"/>
</dbReference>
<sequence length="493" mass="54019">MNLIPNSADLFAILPILVLSGGGILLLVLQFIFHKNEFRIVRFTSGLVLLAVIASLFYSTYIFPRVGSYFGQHYEIDSLGFWFGLLYLVSAFATVLASPRALEQHKMEFPEFYPLLLFSVVGMFLMTSGTDTVTVFVGLELMSICLYVLVGMARSDIFSLEASLKYFLLGCFSTGFFLMGMAFLFGGSGTTHLGESLKPLVLSGFDGNFSKIGLLLLLTGIAFKIALFPYHSWTPDAYEGALTPVTGFMATASKSASMGLLLSVFLKLPEPVRGKEWTLIMGILALLSMTFGNFVALRQTGLKRVLAFSSIAHAGYVVAGISLGIKEESLFYLIVYSFMSLGAFSLLSFLEEGNRQVTYDSIAGLAKTRPWTSLALFLFFLSLAGIPPLGGFWAKLFLFQKIAEKGDDFSRLLLIGGIANSALALYYYVKVGIVSYMSSEDGEIAKETAPKKSYGIIFVSGFSLAAILVGWFFLQPKDFTDPKLLPKSAELHK</sequence>
<feature type="transmembrane region" description="Helical" evidence="5">
    <location>
        <begin position="409"/>
        <end position="429"/>
    </location>
</feature>
<protein>
    <recommendedName>
        <fullName evidence="5">NADH-quinone oxidoreductase subunit N</fullName>
        <ecNumber evidence="5">7.1.1.-</ecNumber>
    </recommendedName>
    <alternativeName>
        <fullName evidence="5">NADH dehydrogenase I subunit N</fullName>
    </alternativeName>
    <alternativeName>
        <fullName evidence="5">NDH-1 subunit N</fullName>
    </alternativeName>
</protein>
<feature type="transmembrane region" description="Helical" evidence="5">
    <location>
        <begin position="79"/>
        <end position="97"/>
    </location>
</feature>
<feature type="transmembrane region" description="Helical" evidence="5">
    <location>
        <begin position="331"/>
        <end position="350"/>
    </location>
</feature>
<dbReference type="EC" id="7.1.1.-" evidence="5"/>
<accession>A0ABV5BKG4</accession>
<keyword evidence="5" id="KW-1278">Translocase</keyword>
<reference evidence="8 9" key="1">
    <citation type="submission" date="2024-09" db="EMBL/GenBank/DDBJ databases">
        <title>Taxonomic and Genotyping Characterization of Leptospira Strains isolated from Multiple Sources in Colombia highlights the importance of intermediate species.</title>
        <authorList>
            <person name="Torres Higuera L."/>
            <person name="Rojas Tapias D."/>
            <person name="Jimenez Velasquez S."/>
            <person name="Renjifo Ibanez C."/>
        </authorList>
    </citation>
    <scope>NUCLEOTIDE SEQUENCE [LARGE SCALE GENOMIC DNA]</scope>
    <source>
        <strain evidence="8 9">Lep080</strain>
    </source>
</reference>
<dbReference type="HAMAP" id="MF_00445">
    <property type="entry name" value="NDH1_NuoN_1"/>
    <property type="match status" value="1"/>
</dbReference>
<keyword evidence="2 5" id="KW-0812">Transmembrane</keyword>
<feature type="transmembrane region" description="Helical" evidence="5">
    <location>
        <begin position="12"/>
        <end position="33"/>
    </location>
</feature>
<evidence type="ECO:0000256" key="6">
    <source>
        <dbReference type="RuleBase" id="RU000320"/>
    </source>
</evidence>
<evidence type="ECO:0000313" key="9">
    <source>
        <dbReference type="Proteomes" id="UP001580391"/>
    </source>
</evidence>
<dbReference type="NCBIfam" id="TIGR01770">
    <property type="entry name" value="NDH_I_N"/>
    <property type="match status" value="1"/>
</dbReference>
<feature type="transmembrane region" description="Helical" evidence="5">
    <location>
        <begin position="109"/>
        <end position="127"/>
    </location>
</feature>
<comment type="subunit">
    <text evidence="5">NDH-1 is composed of 14 different subunits. Subunits NuoA, H, J, K, L, M, N constitute the membrane sector of the complex.</text>
</comment>
<evidence type="ECO:0000313" key="8">
    <source>
        <dbReference type="EMBL" id="MFB5735801.1"/>
    </source>
</evidence>
<keyword evidence="4 5" id="KW-0472">Membrane</keyword>
<comment type="similarity">
    <text evidence="5">Belongs to the complex I subunit 2 family.</text>
</comment>
<keyword evidence="9" id="KW-1185">Reference proteome</keyword>
<keyword evidence="5" id="KW-0874">Quinone</keyword>